<gene>
    <name evidence="2" type="ORF">VSDG_02850</name>
</gene>
<keyword evidence="3" id="KW-1185">Reference proteome</keyword>
<dbReference type="OrthoDB" id="268428at2759"/>
<protein>
    <submittedName>
        <fullName evidence="2">Uncharacterized protein</fullName>
    </submittedName>
</protein>
<comment type="caution">
    <text evidence="2">The sequence shown here is derived from an EMBL/GenBank/DDBJ whole genome shotgun (WGS) entry which is preliminary data.</text>
</comment>
<sequence length="494" mass="56672">MAPIILDPNSDTTVYLIEMDDQERANRIEFRVLAAALGRNSYWNNLLDSTNNANSSVDFRPGDDLDEHAEDTVISATSFEIVLRALHLDYHTNLHISECEADGGESRPATSTLKEKEQEEYEVDNCKSPAELDGATSKSPTLGGATNRKPPAQLESYFPKELFEVSISDVWGVLLLSNFKTCGVEYKAKLDVDRKLLQPWFYKWRETSFPTFRAQHQFESILFPTFAFNDAKGWFHVTEWLCKHTGRGQIEEWSPFRNKAAMDSYRRLHLPKEVIARIRVCRSQLYVRMEEALWHLIRGIWFSDEATCACRVVAAYNYRKALQSAHALERKPVKGRRGEDDTLLHYSDRLDQTKTIEQLISCLDKVAYEEPLNPCIACAGVAVKNRLSEAKTVATEFKGLCLDCMEASLDVDTSPGLKPREQFDSYRNKIAPDPDRGRDWCSHCRVPHGHTTWYFSWVNPIARQTIFPPPRPIRKKGGQRRDLFVLDGLRRSDW</sequence>
<name>A0A423WC42_CYTCH</name>
<organism evidence="2 3">
    <name type="scientific">Cytospora chrysosperma</name>
    <name type="common">Cytospora canker fungus</name>
    <name type="synonym">Sphaeria chrysosperma</name>
    <dbReference type="NCBI Taxonomy" id="252740"/>
    <lineage>
        <taxon>Eukaryota</taxon>
        <taxon>Fungi</taxon>
        <taxon>Dikarya</taxon>
        <taxon>Ascomycota</taxon>
        <taxon>Pezizomycotina</taxon>
        <taxon>Sordariomycetes</taxon>
        <taxon>Sordariomycetidae</taxon>
        <taxon>Diaporthales</taxon>
        <taxon>Cytosporaceae</taxon>
        <taxon>Cytospora</taxon>
    </lineage>
</organism>
<dbReference type="EMBL" id="LJZO01000007">
    <property type="protein sequence ID" value="ROW00971.1"/>
    <property type="molecule type" value="Genomic_DNA"/>
</dbReference>
<evidence type="ECO:0000313" key="3">
    <source>
        <dbReference type="Proteomes" id="UP000284375"/>
    </source>
</evidence>
<dbReference type="Proteomes" id="UP000284375">
    <property type="component" value="Unassembled WGS sequence"/>
</dbReference>
<accession>A0A423WC42</accession>
<dbReference type="AlphaFoldDB" id="A0A423WC42"/>
<evidence type="ECO:0000313" key="2">
    <source>
        <dbReference type="EMBL" id="ROW00971.1"/>
    </source>
</evidence>
<reference evidence="2 3" key="1">
    <citation type="submission" date="2015-09" db="EMBL/GenBank/DDBJ databases">
        <title>Host preference determinants of Valsa canker pathogens revealed by comparative genomics.</title>
        <authorList>
            <person name="Yin Z."/>
            <person name="Huang L."/>
        </authorList>
    </citation>
    <scope>NUCLEOTIDE SEQUENCE [LARGE SCALE GENOMIC DNA]</scope>
    <source>
        <strain evidence="2 3">YSFL</strain>
    </source>
</reference>
<evidence type="ECO:0000256" key="1">
    <source>
        <dbReference type="SAM" id="MobiDB-lite"/>
    </source>
</evidence>
<feature type="region of interest" description="Disordered" evidence="1">
    <location>
        <begin position="100"/>
        <end position="150"/>
    </location>
</feature>
<dbReference type="STRING" id="252740.A0A423WC42"/>
<proteinExistence type="predicted"/>